<reference evidence="3 4" key="1">
    <citation type="submission" date="2020-05" db="EMBL/GenBank/DDBJ databases">
        <title>Actinomadura verrucosospora NRRL-B18236 (PFL_A860) Genome sequencing and assembly.</title>
        <authorList>
            <person name="Samborskyy M."/>
        </authorList>
    </citation>
    <scope>NUCLEOTIDE SEQUENCE [LARGE SCALE GENOMIC DNA]</scope>
    <source>
        <strain evidence="3 4">NRRL:B18236</strain>
    </source>
</reference>
<evidence type="ECO:0000259" key="2">
    <source>
        <dbReference type="Pfam" id="PF01243"/>
    </source>
</evidence>
<evidence type="ECO:0000256" key="1">
    <source>
        <dbReference type="ARBA" id="ARBA00023002"/>
    </source>
</evidence>
<proteinExistence type="predicted"/>
<organism evidence="3 4">
    <name type="scientific">Actinomadura verrucosospora</name>
    <dbReference type="NCBI Taxonomy" id="46165"/>
    <lineage>
        <taxon>Bacteria</taxon>
        <taxon>Bacillati</taxon>
        <taxon>Actinomycetota</taxon>
        <taxon>Actinomycetes</taxon>
        <taxon>Streptosporangiales</taxon>
        <taxon>Thermomonosporaceae</taxon>
        <taxon>Actinomadura</taxon>
    </lineage>
</organism>
<keyword evidence="1" id="KW-0560">Oxidoreductase</keyword>
<dbReference type="GO" id="GO:0016627">
    <property type="term" value="F:oxidoreductase activity, acting on the CH-CH group of donors"/>
    <property type="evidence" value="ECO:0007669"/>
    <property type="project" value="TreeGrafter"/>
</dbReference>
<evidence type="ECO:0000313" key="4">
    <source>
        <dbReference type="Proteomes" id="UP000501240"/>
    </source>
</evidence>
<dbReference type="SUPFAM" id="SSF50475">
    <property type="entry name" value="FMN-binding split barrel"/>
    <property type="match status" value="1"/>
</dbReference>
<dbReference type="InterPro" id="IPR052019">
    <property type="entry name" value="F420H2_bilvrd_red/Heme_oxyg"/>
</dbReference>
<dbReference type="InterPro" id="IPR024031">
    <property type="entry name" value="MSMEG_5819/OxyR"/>
</dbReference>
<dbReference type="InterPro" id="IPR012349">
    <property type="entry name" value="Split_barrel_FMN-bd"/>
</dbReference>
<dbReference type="GO" id="GO:0005829">
    <property type="term" value="C:cytosol"/>
    <property type="evidence" value="ECO:0007669"/>
    <property type="project" value="TreeGrafter"/>
</dbReference>
<dbReference type="EMBL" id="CP053892">
    <property type="protein sequence ID" value="QKG26779.1"/>
    <property type="molecule type" value="Genomic_DNA"/>
</dbReference>
<dbReference type="InterPro" id="IPR011576">
    <property type="entry name" value="Pyridox_Oxase_N"/>
</dbReference>
<dbReference type="Gene3D" id="2.30.110.10">
    <property type="entry name" value="Electron Transport, Fmn-binding Protein, Chain A"/>
    <property type="match status" value="1"/>
</dbReference>
<evidence type="ECO:0000313" key="3">
    <source>
        <dbReference type="EMBL" id="QKG26779.1"/>
    </source>
</evidence>
<dbReference type="PANTHER" id="PTHR35176">
    <property type="entry name" value="HEME OXYGENASE HI_0854-RELATED"/>
    <property type="match status" value="1"/>
</dbReference>
<dbReference type="Proteomes" id="UP000501240">
    <property type="component" value="Chromosome"/>
</dbReference>
<gene>
    <name evidence="3" type="ORF">ACTIVE_8432</name>
</gene>
<sequence>MSTTDDRRATMSDPFTPAERAYLAAQDLGRLATVGPDGGPQVRPVGFRLNGDGTIDVGGPANAASRKYRNVLANPHVSFLVDDKTAADDPDAVRPGWGRGVEIRGTAEPVKGRMPFGEGFFSDDLIRIRPVRVISWHIDAEHPDQQARTVA</sequence>
<dbReference type="RefSeq" id="WP_246342520.1">
    <property type="nucleotide sequence ID" value="NZ_CP053892.1"/>
</dbReference>
<keyword evidence="4" id="KW-1185">Reference proteome</keyword>
<dbReference type="Pfam" id="PF01243">
    <property type="entry name" value="PNPOx_N"/>
    <property type="match status" value="1"/>
</dbReference>
<dbReference type="AlphaFoldDB" id="A0A7D3W0S7"/>
<name>A0A7D3W0S7_ACTVE</name>
<dbReference type="PANTHER" id="PTHR35176:SF6">
    <property type="entry name" value="HEME OXYGENASE HI_0854-RELATED"/>
    <property type="match status" value="1"/>
</dbReference>
<dbReference type="NCBIfam" id="TIGR04023">
    <property type="entry name" value="PPOX_MSMEG_5819"/>
    <property type="match status" value="1"/>
</dbReference>
<accession>A0A7D3W0S7</accession>
<protein>
    <submittedName>
        <fullName evidence="3">Pyridoxamine 5'-phosphate oxidase-related FMN-binding protein</fullName>
    </submittedName>
</protein>
<feature type="domain" description="Pyridoxamine 5'-phosphate oxidase N-terminal" evidence="2">
    <location>
        <begin position="16"/>
        <end position="136"/>
    </location>
</feature>
<dbReference type="GO" id="GO:0070967">
    <property type="term" value="F:coenzyme F420 binding"/>
    <property type="evidence" value="ECO:0007669"/>
    <property type="project" value="TreeGrafter"/>
</dbReference>